<protein>
    <submittedName>
        <fullName evidence="1">Thiamine phosphate synthase</fullName>
    </submittedName>
</protein>
<gene>
    <name evidence="1" type="ORF">NQF64_07905</name>
</gene>
<accession>A0ABT3WBJ5</accession>
<dbReference type="Proteomes" id="UP001165648">
    <property type="component" value="Unassembled WGS sequence"/>
</dbReference>
<evidence type="ECO:0000313" key="2">
    <source>
        <dbReference type="Proteomes" id="UP001165648"/>
    </source>
</evidence>
<dbReference type="InterPro" id="IPR036206">
    <property type="entry name" value="ThiamineP_synth_sf"/>
</dbReference>
<name>A0ABT3WBJ5_9PROT</name>
<dbReference type="SUPFAM" id="SSF51391">
    <property type="entry name" value="Thiamin phosphate synthase"/>
    <property type="match status" value="1"/>
</dbReference>
<organism evidence="1 2">
    <name type="scientific">Bombella saccharophila</name>
    <dbReference type="NCBI Taxonomy" id="2967338"/>
    <lineage>
        <taxon>Bacteria</taxon>
        <taxon>Pseudomonadati</taxon>
        <taxon>Pseudomonadota</taxon>
        <taxon>Alphaproteobacteria</taxon>
        <taxon>Acetobacterales</taxon>
        <taxon>Acetobacteraceae</taxon>
        <taxon>Bombella</taxon>
    </lineage>
</organism>
<comment type="caution">
    <text evidence="1">The sequence shown here is derived from an EMBL/GenBank/DDBJ whole genome shotgun (WGS) entry which is preliminary data.</text>
</comment>
<keyword evidence="2" id="KW-1185">Reference proteome</keyword>
<dbReference type="EMBL" id="JANIDW010000003">
    <property type="protein sequence ID" value="MCX5615167.1"/>
    <property type="molecule type" value="Genomic_DNA"/>
</dbReference>
<dbReference type="RefSeq" id="WP_266107005.1">
    <property type="nucleotide sequence ID" value="NZ_JANIDW010000003.1"/>
</dbReference>
<dbReference type="InterPro" id="IPR013785">
    <property type="entry name" value="Aldolase_TIM"/>
</dbReference>
<sequence>MTMPDLYPVLPSLQLLTELQDRLPPILEMESVTAVRLCFDRTLKHSLLDSLRQMVWSYNVALILAPSDLGLLCDIPLTEIDGLHLSHPAEVKTLINRKDKPKNLQLGCSCLTLDDAMSAGEHGADYISLPATALTAITQWSLFAELPIVAEHITAVEDGAAAAKAGADFLAIPLHNAEDITTRFVEIKEALS</sequence>
<dbReference type="Gene3D" id="3.20.20.70">
    <property type="entry name" value="Aldolase class I"/>
    <property type="match status" value="1"/>
</dbReference>
<evidence type="ECO:0000313" key="1">
    <source>
        <dbReference type="EMBL" id="MCX5615167.1"/>
    </source>
</evidence>
<proteinExistence type="predicted"/>
<reference evidence="1 2" key="1">
    <citation type="submission" date="2022-07" db="EMBL/GenBank/DDBJ databases">
        <title>Bombella genomes.</title>
        <authorList>
            <person name="Harer L."/>
            <person name="Styblova S."/>
            <person name="Ehrmann M."/>
        </authorList>
    </citation>
    <scope>NUCLEOTIDE SEQUENCE [LARGE SCALE GENOMIC DNA]</scope>
    <source>
        <strain evidence="1 2">TMW 2.2558</strain>
    </source>
</reference>